<evidence type="ECO:0008006" key="4">
    <source>
        <dbReference type="Google" id="ProtNLM"/>
    </source>
</evidence>
<evidence type="ECO:0000256" key="2">
    <source>
        <dbReference type="ARBA" id="ARBA00023239"/>
    </source>
</evidence>
<dbReference type="SUPFAM" id="SSF53850">
    <property type="entry name" value="Periplasmic binding protein-like II"/>
    <property type="match status" value="1"/>
</dbReference>
<dbReference type="PANTHER" id="PTHR37690">
    <property type="entry name" value="CHORISMATE DEHYDRATASE"/>
    <property type="match status" value="1"/>
</dbReference>
<dbReference type="AlphaFoldDB" id="A0A381NQE8"/>
<reference evidence="3" key="1">
    <citation type="submission" date="2018-05" db="EMBL/GenBank/DDBJ databases">
        <authorList>
            <person name="Lanie J.A."/>
            <person name="Ng W.-L."/>
            <person name="Kazmierczak K.M."/>
            <person name="Andrzejewski T.M."/>
            <person name="Davidsen T.M."/>
            <person name="Wayne K.J."/>
            <person name="Tettelin H."/>
            <person name="Glass J.I."/>
            <person name="Rusch D."/>
            <person name="Podicherti R."/>
            <person name="Tsui H.-C.T."/>
            <person name="Winkler M.E."/>
        </authorList>
    </citation>
    <scope>NUCLEOTIDE SEQUENCE</scope>
</reference>
<dbReference type="InterPro" id="IPR030868">
    <property type="entry name" value="MqnA"/>
</dbReference>
<protein>
    <recommendedName>
        <fullName evidence="4">Chorismate dehydratase</fullName>
    </recommendedName>
</protein>
<dbReference type="Pfam" id="PF02621">
    <property type="entry name" value="VitK2_biosynth"/>
    <property type="match status" value="1"/>
</dbReference>
<dbReference type="InterPro" id="IPR003773">
    <property type="entry name" value="Menaquinone_biosynth"/>
</dbReference>
<gene>
    <name evidence="3" type="ORF">METZ01_LOCUS9669</name>
</gene>
<dbReference type="PANTHER" id="PTHR37690:SF1">
    <property type="entry name" value="CHORISMATE DEHYDRATASE"/>
    <property type="match status" value="1"/>
</dbReference>
<dbReference type="GO" id="GO:0009234">
    <property type="term" value="P:menaquinone biosynthetic process"/>
    <property type="evidence" value="ECO:0007669"/>
    <property type="project" value="UniProtKB-KW"/>
</dbReference>
<keyword evidence="1" id="KW-0474">Menaquinone biosynthesis</keyword>
<dbReference type="CDD" id="cd13634">
    <property type="entry name" value="PBP2_Sco4506"/>
    <property type="match status" value="1"/>
</dbReference>
<accession>A0A381NQE8</accession>
<dbReference type="Gene3D" id="3.40.190.10">
    <property type="entry name" value="Periplasmic binding protein-like II"/>
    <property type="match status" value="2"/>
</dbReference>
<proteinExistence type="inferred from homology"/>
<dbReference type="HAMAP" id="MF_00995">
    <property type="entry name" value="MqnA"/>
    <property type="match status" value="1"/>
</dbReference>
<name>A0A381NQE8_9ZZZZ</name>
<sequence length="265" mass="29688">MSWQEVLGRVSFSNCDPIFQGLEDRWGILPAPPAWLTGHVIRRDCLTAPIPSADYAEHHEQLILIPDLGIVSRGNVGSVLLFGNRPIETMRDIALPSDSSTSKKLLRWILDNRGIDPKTIEMGPDISSMLERCDGALLIGDRALSVADRDPDLVQLDLGSEWTRITGLPMVFGVFAIRRDTPIESALRARNDMLEQYHKFNEDEVWRDAVIRATSLNSGLSESRVSEYFSLEVENSLDLDAVRGLELFLSEACGMLVRPEWVNLD</sequence>
<evidence type="ECO:0000256" key="1">
    <source>
        <dbReference type="ARBA" id="ARBA00022428"/>
    </source>
</evidence>
<dbReference type="EMBL" id="UINC01000525">
    <property type="protein sequence ID" value="SUZ56815.1"/>
    <property type="molecule type" value="Genomic_DNA"/>
</dbReference>
<keyword evidence="2" id="KW-0456">Lyase</keyword>
<dbReference type="GO" id="GO:0016829">
    <property type="term" value="F:lyase activity"/>
    <property type="evidence" value="ECO:0007669"/>
    <property type="project" value="UniProtKB-KW"/>
</dbReference>
<evidence type="ECO:0000313" key="3">
    <source>
        <dbReference type="EMBL" id="SUZ56815.1"/>
    </source>
</evidence>
<organism evidence="3">
    <name type="scientific">marine metagenome</name>
    <dbReference type="NCBI Taxonomy" id="408172"/>
    <lineage>
        <taxon>unclassified sequences</taxon>
        <taxon>metagenomes</taxon>
        <taxon>ecological metagenomes</taxon>
    </lineage>
</organism>